<evidence type="ECO:0000313" key="4">
    <source>
        <dbReference type="Proteomes" id="UP001515500"/>
    </source>
</evidence>
<dbReference type="Gene3D" id="1.20.1280.20">
    <property type="entry name" value="HscB, C-terminal domain"/>
    <property type="match status" value="1"/>
</dbReference>
<evidence type="ECO:0000259" key="3">
    <source>
        <dbReference type="PROSITE" id="PS50076"/>
    </source>
</evidence>
<keyword evidence="4" id="KW-1185">Reference proteome</keyword>
<protein>
    <submittedName>
        <fullName evidence="5">Iron-sulfur cluster co-chaperone protein HscB homolog</fullName>
    </submittedName>
</protein>
<dbReference type="GO" id="GO:0001671">
    <property type="term" value="F:ATPase activator activity"/>
    <property type="evidence" value="ECO:0007669"/>
    <property type="project" value="InterPro"/>
</dbReference>
<feature type="non-terminal residue" evidence="5">
    <location>
        <position position="1"/>
    </location>
</feature>
<dbReference type="GO" id="GO:0005783">
    <property type="term" value="C:endoplasmic reticulum"/>
    <property type="evidence" value="ECO:0007669"/>
    <property type="project" value="UniProtKB-ARBA"/>
</dbReference>
<proteinExistence type="inferred from homology"/>
<dbReference type="RefSeq" id="XP_039130452.1">
    <property type="nucleotide sequence ID" value="XM_039274518.1"/>
</dbReference>
<feature type="domain" description="J" evidence="3">
    <location>
        <begin position="35"/>
        <end position="108"/>
    </location>
</feature>
<dbReference type="PANTHER" id="PTHR14021">
    <property type="entry name" value="IRON-SULFUR CLUSTER CO-CHAPERONE PROTEIN HSCB"/>
    <property type="match status" value="1"/>
</dbReference>
<accession>A0AB40BUW9</accession>
<name>A0AB40BUW9_DIOCR</name>
<dbReference type="PROSITE" id="PS50076">
    <property type="entry name" value="DNAJ_2"/>
    <property type="match status" value="1"/>
</dbReference>
<dbReference type="GO" id="GO:0051259">
    <property type="term" value="P:protein complex oligomerization"/>
    <property type="evidence" value="ECO:0007669"/>
    <property type="project" value="InterPro"/>
</dbReference>
<organism evidence="4 5">
    <name type="scientific">Dioscorea cayennensis subsp. rotundata</name>
    <name type="common">White Guinea yam</name>
    <name type="synonym">Dioscorea rotundata</name>
    <dbReference type="NCBI Taxonomy" id="55577"/>
    <lineage>
        <taxon>Eukaryota</taxon>
        <taxon>Viridiplantae</taxon>
        <taxon>Streptophyta</taxon>
        <taxon>Embryophyta</taxon>
        <taxon>Tracheophyta</taxon>
        <taxon>Spermatophyta</taxon>
        <taxon>Magnoliopsida</taxon>
        <taxon>Liliopsida</taxon>
        <taxon>Dioscoreales</taxon>
        <taxon>Dioscoreaceae</taxon>
        <taxon>Dioscorea</taxon>
    </lineage>
</organism>
<gene>
    <name evidence="5" type="primary">LOC120266871</name>
</gene>
<dbReference type="InterPro" id="IPR036869">
    <property type="entry name" value="J_dom_sf"/>
</dbReference>
<dbReference type="InterPro" id="IPR001623">
    <property type="entry name" value="DnaJ_domain"/>
</dbReference>
<dbReference type="InterPro" id="IPR036386">
    <property type="entry name" value="HscB_C_sf"/>
</dbReference>
<dbReference type="FunFam" id="1.10.287.110:FF:000082">
    <property type="entry name" value="Iron-sulfur cluster co-chaperone protein HscB, mitochondrial"/>
    <property type="match status" value="1"/>
</dbReference>
<dbReference type="GO" id="GO:0051087">
    <property type="term" value="F:protein-folding chaperone binding"/>
    <property type="evidence" value="ECO:0007669"/>
    <property type="project" value="InterPro"/>
</dbReference>
<keyword evidence="2" id="KW-0143">Chaperone</keyword>
<dbReference type="Gene3D" id="1.10.287.110">
    <property type="entry name" value="DnaJ domain"/>
    <property type="match status" value="1"/>
</dbReference>
<dbReference type="Proteomes" id="UP001515500">
    <property type="component" value="Chromosome 8"/>
</dbReference>
<evidence type="ECO:0000256" key="1">
    <source>
        <dbReference type="ARBA" id="ARBA00010476"/>
    </source>
</evidence>
<dbReference type="SUPFAM" id="SSF46565">
    <property type="entry name" value="Chaperone J-domain"/>
    <property type="match status" value="1"/>
</dbReference>
<dbReference type="AlphaFoldDB" id="A0AB40BUW9"/>
<dbReference type="NCBIfam" id="TIGR00714">
    <property type="entry name" value="hscB"/>
    <property type="match status" value="1"/>
</dbReference>
<comment type="similarity">
    <text evidence="1">Belongs to the HscB family.</text>
</comment>
<reference evidence="5" key="1">
    <citation type="submission" date="2025-08" db="UniProtKB">
        <authorList>
            <consortium name="RefSeq"/>
        </authorList>
    </citation>
    <scope>IDENTIFICATION</scope>
</reference>
<dbReference type="InterPro" id="IPR004640">
    <property type="entry name" value="HscB"/>
</dbReference>
<evidence type="ECO:0000256" key="2">
    <source>
        <dbReference type="ARBA" id="ARBA00023186"/>
    </source>
</evidence>
<sequence>KSQSHCWSCGKTAASWPFLVCEACRSVQPMDPFVDYFQIFDLDRTYEIKDNNLEGKYKDWQKKLHPNLVHSKYEQKEKAFAVEQSAHVIDAYRTLSKPLSRALYLVILEGMHVDEEKTLIDPNVLTEMMEIREAIEEASDSDTLKQIQSQVQSV</sequence>
<dbReference type="GO" id="GO:0044571">
    <property type="term" value="P:[2Fe-2S] cluster assembly"/>
    <property type="evidence" value="ECO:0007669"/>
    <property type="project" value="InterPro"/>
</dbReference>
<dbReference type="Pfam" id="PF07743">
    <property type="entry name" value="HSCB_C"/>
    <property type="match status" value="1"/>
</dbReference>
<evidence type="ECO:0000313" key="5">
    <source>
        <dbReference type="RefSeq" id="XP_039130452.1"/>
    </source>
</evidence>
<dbReference type="GeneID" id="120266871"/>
<dbReference type="InterPro" id="IPR009073">
    <property type="entry name" value="HscB_oligo_C"/>
</dbReference>
<dbReference type="SUPFAM" id="SSF47144">
    <property type="entry name" value="HSC20 (HSCB), C-terminal oligomerisation domain"/>
    <property type="match status" value="1"/>
</dbReference>
<dbReference type="PANTHER" id="PTHR14021:SF15">
    <property type="entry name" value="IRON-SULFUR CLUSTER CO-CHAPERONE PROTEIN HSCB"/>
    <property type="match status" value="1"/>
</dbReference>